<dbReference type="InterPro" id="IPR036188">
    <property type="entry name" value="FAD/NAD-bd_sf"/>
</dbReference>
<dbReference type="EMBL" id="JACJUD010000001">
    <property type="protein sequence ID" value="MBB2493571.1"/>
    <property type="molecule type" value="Genomic_DNA"/>
</dbReference>
<protein>
    <submittedName>
        <fullName evidence="4">FAD-dependent monooxygenase</fullName>
    </submittedName>
</protein>
<proteinExistence type="predicted"/>
<evidence type="ECO:0000256" key="2">
    <source>
        <dbReference type="ARBA" id="ARBA00023033"/>
    </source>
</evidence>
<evidence type="ECO:0000256" key="1">
    <source>
        <dbReference type="ARBA" id="ARBA00023002"/>
    </source>
</evidence>
<accession>A0A7W4LI83</accession>
<evidence type="ECO:0000259" key="3">
    <source>
        <dbReference type="Pfam" id="PF01494"/>
    </source>
</evidence>
<keyword evidence="1" id="KW-0560">Oxidoreductase</keyword>
<dbReference type="PRINTS" id="PR00420">
    <property type="entry name" value="RNGMNOXGNASE"/>
</dbReference>
<dbReference type="PANTHER" id="PTHR13789:SF309">
    <property type="entry name" value="PUTATIVE (AFU_ORTHOLOGUE AFUA_6G14510)-RELATED"/>
    <property type="match status" value="1"/>
</dbReference>
<gene>
    <name evidence="4" type="ORF">H3H51_00990</name>
</gene>
<feature type="domain" description="FAD-binding" evidence="3">
    <location>
        <begin position="15"/>
        <end position="325"/>
    </location>
</feature>
<organism evidence="4 5">
    <name type="scientific">Aquipseudomonas ullengensis</name>
    <dbReference type="NCBI Taxonomy" id="2759166"/>
    <lineage>
        <taxon>Bacteria</taxon>
        <taxon>Pseudomonadati</taxon>
        <taxon>Pseudomonadota</taxon>
        <taxon>Gammaproteobacteria</taxon>
        <taxon>Pseudomonadales</taxon>
        <taxon>Pseudomonadaceae</taxon>
        <taxon>Aquipseudomonas</taxon>
    </lineage>
</organism>
<reference evidence="4 5" key="1">
    <citation type="submission" date="2020-08" db="EMBL/GenBank/DDBJ databases">
        <authorList>
            <person name="Kim C.M."/>
        </authorList>
    </citation>
    <scope>NUCLEOTIDE SEQUENCE [LARGE SCALE GENOMIC DNA]</scope>
    <source>
        <strain evidence="4 5">UL070</strain>
    </source>
</reference>
<comment type="caution">
    <text evidence="4">The sequence shown here is derived from an EMBL/GenBank/DDBJ whole genome shotgun (WGS) entry which is preliminary data.</text>
</comment>
<evidence type="ECO:0000313" key="4">
    <source>
        <dbReference type="EMBL" id="MBB2493571.1"/>
    </source>
</evidence>
<name>A0A7W4LI83_9GAMM</name>
<sequence>MSADPSLQWRAGKRVAVIGAGPGGVSTALALQQQGFDVRVFEKQPEPRPLGGAVLLSVPVLAVLRHYGVDLSNFGSFTVTEFRNSKNRLRSRLPFNQSVEQSFGIKGWHYGMLRANAFARMMELMPAGMLVPNSDFDHYTQTPDGVTVTFKDGKTIEADILVGADGIRSGVSRQAFGEPELFHVGLRVWLAWCNPIDGIPAQTGRIIHSHKYQASFFPMLHDGKPGYEWWVVEPCEENAPAPADIAGHIGQILRNFPDPLPRLMQSTNLETQMFKWDIYNRPSLQQWSSGRVVCLGDAVHPVSPYAAYGMGMAIEDGYFLAKALAGADLSDPRQITNSFHGFESQRVAYVNHHVEFARKLGNAFHKLPYPLAKLRNFVFDHTGILDRMIRRDYLADAEKMSLMMQELHQA</sequence>
<evidence type="ECO:0000313" key="5">
    <source>
        <dbReference type="Proteomes" id="UP000542720"/>
    </source>
</evidence>
<dbReference type="AlphaFoldDB" id="A0A7W4LI83"/>
<dbReference type="InterPro" id="IPR050493">
    <property type="entry name" value="FAD-dep_Monooxygenase_BioMet"/>
</dbReference>
<dbReference type="PANTHER" id="PTHR13789">
    <property type="entry name" value="MONOOXYGENASE"/>
    <property type="match status" value="1"/>
</dbReference>
<dbReference type="Proteomes" id="UP000542720">
    <property type="component" value="Unassembled WGS sequence"/>
</dbReference>
<dbReference type="InterPro" id="IPR002938">
    <property type="entry name" value="FAD-bd"/>
</dbReference>
<dbReference type="SUPFAM" id="SSF51905">
    <property type="entry name" value="FAD/NAD(P)-binding domain"/>
    <property type="match status" value="1"/>
</dbReference>
<dbReference type="GO" id="GO:0071949">
    <property type="term" value="F:FAD binding"/>
    <property type="evidence" value="ECO:0007669"/>
    <property type="project" value="InterPro"/>
</dbReference>
<dbReference type="Pfam" id="PF01494">
    <property type="entry name" value="FAD_binding_3"/>
    <property type="match status" value="1"/>
</dbReference>
<keyword evidence="5" id="KW-1185">Reference proteome</keyword>
<dbReference type="Gene3D" id="3.50.50.60">
    <property type="entry name" value="FAD/NAD(P)-binding domain"/>
    <property type="match status" value="1"/>
</dbReference>
<keyword evidence="2 4" id="KW-0503">Monooxygenase</keyword>
<dbReference type="GO" id="GO:0004497">
    <property type="term" value="F:monooxygenase activity"/>
    <property type="evidence" value="ECO:0007669"/>
    <property type="project" value="UniProtKB-KW"/>
</dbReference>